<comment type="caution">
    <text evidence="1">The sequence shown here is derived from an EMBL/GenBank/DDBJ whole genome shotgun (WGS) entry which is preliminary data.</text>
</comment>
<reference evidence="1" key="1">
    <citation type="submission" date="2019-09" db="EMBL/GenBank/DDBJ databases">
        <authorList>
            <person name="Rodrigo-Torres L."/>
            <person name="Arahal R. D."/>
            <person name="Lucena T."/>
        </authorList>
    </citation>
    <scope>NUCLEOTIDE SEQUENCE</scope>
    <source>
        <strain evidence="1">ISS653</strain>
    </source>
</reference>
<evidence type="ECO:0000313" key="1">
    <source>
        <dbReference type="EMBL" id="VVV01948.1"/>
    </source>
</evidence>
<proteinExistence type="predicted"/>
<evidence type="ECO:0000313" key="2">
    <source>
        <dbReference type="Proteomes" id="UP000356253"/>
    </source>
</evidence>
<name>A0AC61YCV5_9FLAO</name>
<dbReference type="Proteomes" id="UP000356253">
    <property type="component" value="Unassembled WGS sequence"/>
</dbReference>
<organism evidence="1 2">
    <name type="scientific">Mesonia oceanica</name>
    <dbReference type="NCBI Taxonomy" id="2687242"/>
    <lineage>
        <taxon>Bacteria</taxon>
        <taxon>Pseudomonadati</taxon>
        <taxon>Bacteroidota</taxon>
        <taxon>Flavobacteriia</taxon>
        <taxon>Flavobacteriales</taxon>
        <taxon>Flavobacteriaceae</taxon>
        <taxon>Mesonia</taxon>
    </lineage>
</organism>
<sequence length="389" mass="42968">MNYKAKILIIICIIASIEAKAQNENILIGLNSPAYGVSIKTNFNSTGLAGWARGFSISNEDLTEKFISFSAKGTTDQNGSSFDYGYIGRKYNDTFMVFRPNGNIGIGTTTPYAPLVIAKTPSSYAKQFVLTDDSGKYNLFTEYPGDGKNYLNLYMKNENNSKKVRISPQGSSYFNGGNIGIGTQSPTAKLEIKSGLGNAFSVGSSNEGGRIYTSYENNSGTLNFTEHDDPFVLSFTQASTNTNEKIIFDQGNFGIGTTTMGSHKLAVEGSIGAREIKVEANGWSDFVFENTYQLPSLKEVENHIQQKGHLKDIPSAKEVEENGIFLGEMDAKLLQKIEELTLYTIAQEKKILSLENKNSTIEKLEKENEFLTAKLLELQKRIQKLENKN</sequence>
<keyword evidence="2" id="KW-1185">Reference proteome</keyword>
<gene>
    <name evidence="1" type="ORF">FVB9532_03243</name>
</gene>
<protein>
    <submittedName>
        <fullName evidence="1">Uncharacterized protein</fullName>
    </submittedName>
</protein>
<dbReference type="EMBL" id="CABVMM010000014">
    <property type="protein sequence ID" value="VVV01948.1"/>
    <property type="molecule type" value="Genomic_DNA"/>
</dbReference>
<accession>A0AC61YCV5</accession>